<protein>
    <submittedName>
        <fullName evidence="2">Altered inheritance of mitochondria protein 36, mitochondrial</fullName>
    </submittedName>
</protein>
<dbReference type="Gene3D" id="3.40.50.300">
    <property type="entry name" value="P-loop containing nucleotide triphosphate hydrolases"/>
    <property type="match status" value="1"/>
</dbReference>
<accession>A0A367YM51</accession>
<keyword evidence="1" id="KW-0472">Membrane</keyword>
<organism evidence="2 3">
    <name type="scientific">Candida viswanathii</name>
    <dbReference type="NCBI Taxonomy" id="5486"/>
    <lineage>
        <taxon>Eukaryota</taxon>
        <taxon>Fungi</taxon>
        <taxon>Dikarya</taxon>
        <taxon>Ascomycota</taxon>
        <taxon>Saccharomycotina</taxon>
        <taxon>Pichiomycetes</taxon>
        <taxon>Debaryomycetaceae</taxon>
        <taxon>Candida/Lodderomyces clade</taxon>
        <taxon>Candida</taxon>
    </lineage>
</organism>
<comment type="caution">
    <text evidence="2">The sequence shown here is derived from an EMBL/GenBank/DDBJ whole genome shotgun (WGS) entry which is preliminary data.</text>
</comment>
<dbReference type="OrthoDB" id="4081130at2759"/>
<keyword evidence="3" id="KW-1185">Reference proteome</keyword>
<evidence type="ECO:0000313" key="2">
    <source>
        <dbReference type="EMBL" id="RCK66955.1"/>
    </source>
</evidence>
<dbReference type="AlphaFoldDB" id="A0A367YM51"/>
<dbReference type="InterPro" id="IPR027417">
    <property type="entry name" value="P-loop_NTPase"/>
</dbReference>
<gene>
    <name evidence="2" type="primary">AIM36_0</name>
    <name evidence="2" type="ORF">Cantr_03228</name>
</gene>
<dbReference type="STRING" id="5486.A0A367YM51"/>
<dbReference type="EMBL" id="QLNQ01000001">
    <property type="protein sequence ID" value="RCK66955.1"/>
    <property type="molecule type" value="Genomic_DNA"/>
</dbReference>
<feature type="transmembrane region" description="Helical" evidence="1">
    <location>
        <begin position="55"/>
        <end position="74"/>
    </location>
</feature>
<sequence length="290" mass="34069">MFARSLLRYQSQLLSRRLITPSKFANHPSLLNQSPVSVIRRCYASGPTPKKKEPVVRYLFYMVVLSWVAMYYVANRVDKKTVKQSFTEREFQQYEEETGVKRRNKLISSDLNNKYKFYVIPYIHDNDQLSKIVNLLKSKDEGANVKVIDPTELIEQQKQDEGLRYHYLLQDLDEQKKPYPQGLITALVKQDINNYMNTRLGTFDTNFLIKNYPQTTAEAIKFENDVADIQKCLILHFDMLNELPKYKSVDEKRAIENVNGYFDSVGRAKTLVDKFDPMDQEFEEIMMEDL</sequence>
<evidence type="ECO:0000313" key="3">
    <source>
        <dbReference type="Proteomes" id="UP000253472"/>
    </source>
</evidence>
<name>A0A367YM51_9ASCO</name>
<keyword evidence="1" id="KW-0812">Transmembrane</keyword>
<reference evidence="2 3" key="1">
    <citation type="submission" date="2018-06" db="EMBL/GenBank/DDBJ databases">
        <title>Whole genome sequencing of Candida tropicalis (genome annotated by CSBL at Korea University).</title>
        <authorList>
            <person name="Ahn J."/>
        </authorList>
    </citation>
    <scope>NUCLEOTIDE SEQUENCE [LARGE SCALE GENOMIC DNA]</scope>
    <source>
        <strain evidence="2 3">ATCC 20962</strain>
    </source>
</reference>
<dbReference type="Proteomes" id="UP000253472">
    <property type="component" value="Unassembled WGS sequence"/>
</dbReference>
<keyword evidence="1" id="KW-1133">Transmembrane helix</keyword>
<proteinExistence type="predicted"/>
<evidence type="ECO:0000256" key="1">
    <source>
        <dbReference type="SAM" id="Phobius"/>
    </source>
</evidence>